<dbReference type="GO" id="GO:0043337">
    <property type="term" value="F:cardiolipin synthase (CMP-forming)"/>
    <property type="evidence" value="ECO:0007669"/>
    <property type="project" value="TreeGrafter"/>
</dbReference>
<gene>
    <name evidence="11" type="ORF">Naga_100114g5</name>
</gene>
<keyword evidence="8" id="KW-0594">Phospholipid biosynthesis</keyword>
<evidence type="ECO:0000256" key="1">
    <source>
        <dbReference type="ARBA" id="ARBA00004141"/>
    </source>
</evidence>
<keyword evidence="9" id="KW-1208">Phospholipid metabolism</keyword>
<organism evidence="11 12">
    <name type="scientific">Nannochloropsis gaditana</name>
    <dbReference type="NCBI Taxonomy" id="72520"/>
    <lineage>
        <taxon>Eukaryota</taxon>
        <taxon>Sar</taxon>
        <taxon>Stramenopiles</taxon>
        <taxon>Ochrophyta</taxon>
        <taxon>Eustigmatophyceae</taxon>
        <taxon>Eustigmatales</taxon>
        <taxon>Monodopsidaceae</taxon>
        <taxon>Nannochloropsis</taxon>
    </lineage>
</organism>
<evidence type="ECO:0000313" key="11">
    <source>
        <dbReference type="EMBL" id="EWM29685.1"/>
    </source>
</evidence>
<evidence type="ECO:0000256" key="5">
    <source>
        <dbReference type="ARBA" id="ARBA00022989"/>
    </source>
</evidence>
<evidence type="ECO:0000256" key="7">
    <source>
        <dbReference type="ARBA" id="ARBA00023136"/>
    </source>
</evidence>
<comment type="subcellular location">
    <subcellularLocation>
        <location evidence="1">Membrane</location>
        <topology evidence="1">Multi-pass membrane protein</topology>
    </subcellularLocation>
</comment>
<keyword evidence="6" id="KW-0443">Lipid metabolism</keyword>
<dbReference type="Pfam" id="PF01066">
    <property type="entry name" value="CDP-OH_P_transf"/>
    <property type="match status" value="1"/>
</dbReference>
<dbReference type="OrthoDB" id="10020554at2759"/>
<dbReference type="InterPro" id="IPR000462">
    <property type="entry name" value="CDP-OH_P_trans"/>
</dbReference>
<evidence type="ECO:0000256" key="4">
    <source>
        <dbReference type="ARBA" id="ARBA00022692"/>
    </source>
</evidence>
<dbReference type="GO" id="GO:0032049">
    <property type="term" value="P:cardiolipin biosynthetic process"/>
    <property type="evidence" value="ECO:0007669"/>
    <property type="project" value="TreeGrafter"/>
</dbReference>
<keyword evidence="2" id="KW-0444">Lipid biosynthesis</keyword>
<proteinExistence type="predicted"/>
<keyword evidence="7" id="KW-0472">Membrane</keyword>
<keyword evidence="5" id="KW-1133">Transmembrane helix</keyword>
<keyword evidence="4" id="KW-0812">Transmembrane</keyword>
<feature type="region of interest" description="Disordered" evidence="10">
    <location>
        <begin position="105"/>
        <end position="128"/>
    </location>
</feature>
<dbReference type="AlphaFoldDB" id="W7TR40"/>
<dbReference type="GO" id="GO:0005739">
    <property type="term" value="C:mitochondrion"/>
    <property type="evidence" value="ECO:0007669"/>
    <property type="project" value="TreeGrafter"/>
</dbReference>
<evidence type="ECO:0000256" key="6">
    <source>
        <dbReference type="ARBA" id="ARBA00023098"/>
    </source>
</evidence>
<name>W7TR40_9STRA</name>
<reference evidence="11 12" key="1">
    <citation type="journal article" date="2014" name="Mol. Plant">
        <title>Chromosome Scale Genome Assembly and Transcriptome Profiling of Nannochloropsis gaditana in Nitrogen Depletion.</title>
        <authorList>
            <person name="Corteggiani Carpinelli E."/>
            <person name="Telatin A."/>
            <person name="Vitulo N."/>
            <person name="Forcato C."/>
            <person name="D'Angelo M."/>
            <person name="Schiavon R."/>
            <person name="Vezzi A."/>
            <person name="Giacometti G.M."/>
            <person name="Morosinotto T."/>
            <person name="Valle G."/>
        </authorList>
    </citation>
    <scope>NUCLEOTIDE SEQUENCE [LARGE SCALE GENOMIC DNA]</scope>
    <source>
        <strain evidence="11 12">B-31</strain>
    </source>
</reference>
<dbReference type="Proteomes" id="UP000019335">
    <property type="component" value="Chromosome 2"/>
</dbReference>
<keyword evidence="3" id="KW-0808">Transferase</keyword>
<evidence type="ECO:0000256" key="3">
    <source>
        <dbReference type="ARBA" id="ARBA00022679"/>
    </source>
</evidence>
<dbReference type="Gene3D" id="1.20.120.1760">
    <property type="match status" value="1"/>
</dbReference>
<dbReference type="PANTHER" id="PTHR14269">
    <property type="entry name" value="CDP-DIACYLGLYCEROL--GLYCEROL-3-PHOSPHATE 3-PHOSPHATIDYLTRANSFERASE-RELATED"/>
    <property type="match status" value="1"/>
</dbReference>
<dbReference type="InterPro" id="IPR050324">
    <property type="entry name" value="CDP-alcohol_PTase-I"/>
</dbReference>
<dbReference type="EMBL" id="AZIL01000121">
    <property type="protein sequence ID" value="EWM29685.1"/>
    <property type="molecule type" value="Genomic_DNA"/>
</dbReference>
<comment type="caution">
    <text evidence="11">The sequence shown here is derived from an EMBL/GenBank/DDBJ whole genome shotgun (WGS) entry which is preliminary data.</text>
</comment>
<sequence length="350" mass="37709">MSVRSQKVIGWEATVEPPWRLHLLAPTNMSSRAASSLVLSLRLRGPSSRLRLLPVLGHGVHSLAGKPQRLHHFKGFHLQTSFLPSNSQYLHVPPQAVKPEARLKEDGSFASEGSDPSKTTIKRPPSSRETMWTVPNIITLARIISSPLLAGLILQGRYSYAVMGLAVAAGSDWLDGHIAKNYNQSSVLGSFLDPLADKVLVAALAVPLALQGFIPTPLLVVVLGRDALLIGGSFIKRLQNRPVGAPFFDTASSATFQITPNLLSKINTTLQFIVLTFALCRALWGDAIPAAVDEVFEPLCWLTGGTTVGSGLTYLAGDGTGSLLRKRGKKEGDARMKATAAGRKIDEQRR</sequence>
<accession>W7TR40</accession>
<dbReference type="GO" id="GO:0016020">
    <property type="term" value="C:membrane"/>
    <property type="evidence" value="ECO:0007669"/>
    <property type="project" value="UniProtKB-SubCell"/>
</dbReference>
<evidence type="ECO:0000256" key="10">
    <source>
        <dbReference type="SAM" id="MobiDB-lite"/>
    </source>
</evidence>
<evidence type="ECO:0000256" key="8">
    <source>
        <dbReference type="ARBA" id="ARBA00023209"/>
    </source>
</evidence>
<evidence type="ECO:0000256" key="2">
    <source>
        <dbReference type="ARBA" id="ARBA00022516"/>
    </source>
</evidence>
<protein>
    <submittedName>
        <fullName evidence="11">Cdp-diacylglycerol--glycerol-3-phosphate 3</fullName>
    </submittedName>
</protein>
<feature type="region of interest" description="Disordered" evidence="10">
    <location>
        <begin position="326"/>
        <end position="350"/>
    </location>
</feature>
<keyword evidence="12" id="KW-1185">Reference proteome</keyword>
<evidence type="ECO:0000256" key="9">
    <source>
        <dbReference type="ARBA" id="ARBA00023264"/>
    </source>
</evidence>
<dbReference type="PANTHER" id="PTHR14269:SF60">
    <property type="entry name" value="CARDIOLIPIN SYNTHASE (CMP-FORMING)"/>
    <property type="match status" value="1"/>
</dbReference>
<evidence type="ECO:0000313" key="12">
    <source>
        <dbReference type="Proteomes" id="UP000019335"/>
    </source>
</evidence>
<dbReference type="InterPro" id="IPR043130">
    <property type="entry name" value="CDP-OH_PTrfase_TM_dom"/>
</dbReference>